<dbReference type="InterPro" id="IPR005828">
    <property type="entry name" value="MFS_sugar_transport-like"/>
</dbReference>
<feature type="transmembrane region" description="Helical" evidence="9">
    <location>
        <begin position="161"/>
        <end position="181"/>
    </location>
</feature>
<feature type="transmembrane region" description="Helical" evidence="9">
    <location>
        <begin position="78"/>
        <end position="98"/>
    </location>
</feature>
<dbReference type="EMBL" id="JAACXV010000033">
    <property type="protein sequence ID" value="KAF7286241.1"/>
    <property type="molecule type" value="Genomic_DNA"/>
</dbReference>
<feature type="transmembrane region" description="Helical" evidence="9">
    <location>
        <begin position="247"/>
        <end position="273"/>
    </location>
</feature>
<keyword evidence="8" id="KW-0813">Transport</keyword>
<dbReference type="PRINTS" id="PR00171">
    <property type="entry name" value="SUGRTRNSPORT"/>
</dbReference>
<dbReference type="PROSITE" id="PS50850">
    <property type="entry name" value="MFS"/>
    <property type="match status" value="1"/>
</dbReference>
<dbReference type="FunFam" id="1.20.1250.20:FF:000055">
    <property type="entry name" value="Facilitated trehalose transporter Tret1-2 homolog"/>
    <property type="match status" value="1"/>
</dbReference>
<keyword evidence="6" id="KW-0325">Glycoprotein</keyword>
<feature type="transmembrane region" description="Helical" evidence="9">
    <location>
        <begin position="49"/>
        <end position="71"/>
    </location>
</feature>
<evidence type="ECO:0000313" key="11">
    <source>
        <dbReference type="EMBL" id="KAF7286241.1"/>
    </source>
</evidence>
<keyword evidence="12" id="KW-1185">Reference proteome</keyword>
<evidence type="ECO:0000256" key="9">
    <source>
        <dbReference type="SAM" id="Phobius"/>
    </source>
</evidence>
<dbReference type="PROSITE" id="PS00217">
    <property type="entry name" value="SUGAR_TRANSPORT_2"/>
    <property type="match status" value="1"/>
</dbReference>
<feature type="transmembrane region" description="Helical" evidence="9">
    <location>
        <begin position="384"/>
        <end position="405"/>
    </location>
</feature>
<evidence type="ECO:0000256" key="5">
    <source>
        <dbReference type="ARBA" id="ARBA00023136"/>
    </source>
</evidence>
<reference evidence="11" key="1">
    <citation type="submission" date="2020-08" db="EMBL/GenBank/DDBJ databases">
        <title>Genome sequencing and assembly of the red palm weevil Rhynchophorus ferrugineus.</title>
        <authorList>
            <person name="Dias G.B."/>
            <person name="Bergman C.M."/>
            <person name="Manee M."/>
        </authorList>
    </citation>
    <scope>NUCLEOTIDE SEQUENCE</scope>
    <source>
        <strain evidence="11">AA-2017</strain>
        <tissue evidence="11">Whole larva</tissue>
    </source>
</reference>
<evidence type="ECO:0000313" key="12">
    <source>
        <dbReference type="Proteomes" id="UP000625711"/>
    </source>
</evidence>
<comment type="caution">
    <text evidence="11">The sequence shown here is derived from an EMBL/GenBank/DDBJ whole genome shotgun (WGS) entry which is preliminary data.</text>
</comment>
<dbReference type="OrthoDB" id="6612291at2759"/>
<dbReference type="PROSITE" id="PS00216">
    <property type="entry name" value="SUGAR_TRANSPORT_1"/>
    <property type="match status" value="2"/>
</dbReference>
<keyword evidence="4 9" id="KW-1133">Transmembrane helix</keyword>
<keyword evidence="2" id="KW-1003">Cell membrane</keyword>
<keyword evidence="5 9" id="KW-0472">Membrane</keyword>
<evidence type="ECO:0000256" key="3">
    <source>
        <dbReference type="ARBA" id="ARBA00022692"/>
    </source>
</evidence>
<feature type="domain" description="Major facilitator superfamily (MFS) profile" evidence="10">
    <location>
        <begin position="8"/>
        <end position="444"/>
    </location>
</feature>
<evidence type="ECO:0000256" key="6">
    <source>
        <dbReference type="ARBA" id="ARBA00023180"/>
    </source>
</evidence>
<feature type="transmembrane region" description="Helical" evidence="9">
    <location>
        <begin position="104"/>
        <end position="124"/>
    </location>
</feature>
<dbReference type="GO" id="GO:0051119">
    <property type="term" value="F:sugar transmembrane transporter activity"/>
    <property type="evidence" value="ECO:0007669"/>
    <property type="project" value="InterPro"/>
</dbReference>
<comment type="subcellular location">
    <subcellularLocation>
        <location evidence="1">Cell membrane</location>
        <topology evidence="1">Multi-pass membrane protein</topology>
    </subcellularLocation>
</comment>
<dbReference type="AlphaFoldDB" id="A0A834MK85"/>
<dbReference type="InterPro" id="IPR036259">
    <property type="entry name" value="MFS_trans_sf"/>
</dbReference>
<comment type="similarity">
    <text evidence="7">Belongs to the major facilitator superfamily. Sugar transporter (TC 2.A.1.1) family. Trehalose transporter subfamily.</text>
</comment>
<protein>
    <recommendedName>
        <fullName evidence="10">Major facilitator superfamily (MFS) profile domain-containing protein</fullName>
    </recommendedName>
</protein>
<dbReference type="Gene3D" id="1.20.1250.20">
    <property type="entry name" value="MFS general substrate transporter like domains"/>
    <property type="match status" value="1"/>
</dbReference>
<dbReference type="PANTHER" id="PTHR48021:SF1">
    <property type="entry name" value="GH07001P-RELATED"/>
    <property type="match status" value="1"/>
</dbReference>
<feature type="transmembrane region" description="Helical" evidence="9">
    <location>
        <begin position="7"/>
        <end position="29"/>
    </location>
</feature>
<organism evidence="11 12">
    <name type="scientific">Rhynchophorus ferrugineus</name>
    <name type="common">Red palm weevil</name>
    <name type="synonym">Curculio ferrugineus</name>
    <dbReference type="NCBI Taxonomy" id="354439"/>
    <lineage>
        <taxon>Eukaryota</taxon>
        <taxon>Metazoa</taxon>
        <taxon>Ecdysozoa</taxon>
        <taxon>Arthropoda</taxon>
        <taxon>Hexapoda</taxon>
        <taxon>Insecta</taxon>
        <taxon>Pterygota</taxon>
        <taxon>Neoptera</taxon>
        <taxon>Endopterygota</taxon>
        <taxon>Coleoptera</taxon>
        <taxon>Polyphaga</taxon>
        <taxon>Cucujiformia</taxon>
        <taxon>Curculionidae</taxon>
        <taxon>Dryophthorinae</taxon>
        <taxon>Rhynchophorus</taxon>
    </lineage>
</organism>
<keyword evidence="3 9" id="KW-0812">Transmembrane</keyword>
<dbReference type="Pfam" id="PF00083">
    <property type="entry name" value="Sugar_tr"/>
    <property type="match status" value="1"/>
</dbReference>
<dbReference type="InterPro" id="IPR003663">
    <property type="entry name" value="Sugar/inositol_transpt"/>
</dbReference>
<proteinExistence type="inferred from homology"/>
<dbReference type="InterPro" id="IPR050549">
    <property type="entry name" value="MFS_Trehalose_Transporter"/>
</dbReference>
<dbReference type="PANTHER" id="PTHR48021">
    <property type="match status" value="1"/>
</dbReference>
<evidence type="ECO:0000256" key="1">
    <source>
        <dbReference type="ARBA" id="ARBA00004651"/>
    </source>
</evidence>
<dbReference type="InterPro" id="IPR020846">
    <property type="entry name" value="MFS_dom"/>
</dbReference>
<evidence type="ECO:0000256" key="7">
    <source>
        <dbReference type="ARBA" id="ARBA00024348"/>
    </source>
</evidence>
<evidence type="ECO:0000259" key="10">
    <source>
        <dbReference type="PROSITE" id="PS50850"/>
    </source>
</evidence>
<evidence type="ECO:0000256" key="2">
    <source>
        <dbReference type="ARBA" id="ARBA00022475"/>
    </source>
</evidence>
<feature type="transmembrane region" description="Helical" evidence="9">
    <location>
        <begin position="310"/>
        <end position="332"/>
    </location>
</feature>
<dbReference type="InterPro" id="IPR005829">
    <property type="entry name" value="Sugar_transporter_CS"/>
</dbReference>
<dbReference type="InterPro" id="IPR044775">
    <property type="entry name" value="MFS_ERD6/Tret1-like"/>
</dbReference>
<feature type="transmembrane region" description="Helical" evidence="9">
    <location>
        <begin position="136"/>
        <end position="155"/>
    </location>
</feature>
<gene>
    <name evidence="11" type="ORF">GWI33_006712</name>
</gene>
<name>A0A834MK85_RHYFE</name>
<evidence type="ECO:0000256" key="8">
    <source>
        <dbReference type="RuleBase" id="RU003346"/>
    </source>
</evidence>
<feature type="transmembrane region" description="Helical" evidence="9">
    <location>
        <begin position="352"/>
        <end position="372"/>
    </location>
</feature>
<accession>A0A834MK85</accession>
<dbReference type="GO" id="GO:0005886">
    <property type="term" value="C:plasma membrane"/>
    <property type="evidence" value="ECO:0007669"/>
    <property type="project" value="UniProtKB-SubCell"/>
</dbReference>
<dbReference type="SUPFAM" id="SSF103473">
    <property type="entry name" value="MFS general substrate transporter"/>
    <property type="match status" value="1"/>
</dbReference>
<dbReference type="NCBIfam" id="TIGR00879">
    <property type="entry name" value="SP"/>
    <property type="match status" value="1"/>
</dbReference>
<dbReference type="Proteomes" id="UP000625711">
    <property type="component" value="Unassembled WGS sequence"/>
</dbReference>
<dbReference type="CDD" id="cd17358">
    <property type="entry name" value="MFS_GLUT6_8_Class3_like"/>
    <property type="match status" value="1"/>
</dbReference>
<evidence type="ECO:0000256" key="4">
    <source>
        <dbReference type="ARBA" id="ARBA00022989"/>
    </source>
</evidence>
<feature type="transmembrane region" description="Helical" evidence="9">
    <location>
        <begin position="279"/>
        <end position="298"/>
    </location>
</feature>
<sequence>MGDGKKLPQFIAAICICIGAMGTGTVIAWTSNISQQLERGDLNKVELDLSWVGSIMCLGAMLICIPIGLLADAIGRKLSTLLTVIPFVLGWLLLIYTQNTAMCLVGRFFTGMAGGAFCIVAPLYTSEIAQTEIRGTLGTFFQLFITIGILYAQVLGFALGVKLFCYACLVVPIVFGVCFLFQPESPTYLIKKGKKDKAQSSFQRLRGKDYDATEETKSIQSAIDKEEELKDVFWSTLKTKQGKKSSLICFMLMFYQQLSGINAVMFYSGAIFIDAGSTVDPGICTIIIGVVQVIATLFSSWSVDKVGRKILMMASCGVMAVSTFLMGIFFLIKEKEMIEKDSITSIGWLPLIALVLFIIAFSFGAGPIPWMASSELFPPAIKAGMSAAAGTFNWFLAFLVTIGYAPVSSYVIGLPADPDEDEKTSRRPIPVTASSKKCICTLST</sequence>